<accession>A0ACC1MDC9</accession>
<evidence type="ECO:0000313" key="2">
    <source>
        <dbReference type="Proteomes" id="UP001143910"/>
    </source>
</evidence>
<name>A0ACC1MDC9_9HYPO</name>
<keyword evidence="2" id="KW-1185">Reference proteome</keyword>
<organism evidence="1 2">
    <name type="scientific">Zarea fungicola</name>
    <dbReference type="NCBI Taxonomy" id="93591"/>
    <lineage>
        <taxon>Eukaryota</taxon>
        <taxon>Fungi</taxon>
        <taxon>Dikarya</taxon>
        <taxon>Ascomycota</taxon>
        <taxon>Pezizomycotina</taxon>
        <taxon>Sordariomycetes</taxon>
        <taxon>Hypocreomycetidae</taxon>
        <taxon>Hypocreales</taxon>
        <taxon>Cordycipitaceae</taxon>
        <taxon>Zarea</taxon>
    </lineage>
</organism>
<comment type="caution">
    <text evidence="1">The sequence shown here is derived from an EMBL/GenBank/DDBJ whole genome shotgun (WGS) entry which is preliminary data.</text>
</comment>
<proteinExistence type="predicted"/>
<reference evidence="1" key="1">
    <citation type="submission" date="2022-08" db="EMBL/GenBank/DDBJ databases">
        <title>Genome Sequence of Lecanicillium fungicola.</title>
        <authorList>
            <person name="Buettner E."/>
        </authorList>
    </citation>
    <scope>NUCLEOTIDE SEQUENCE</scope>
    <source>
        <strain evidence="1">Babe33</strain>
    </source>
</reference>
<gene>
    <name evidence="1" type="ORF">NQ176_g11218</name>
</gene>
<sequence length="73" mass="8102">MAAHLAKEGYATQAKADLADLIEAVDKAKLLVEESKARQPPHAISSQGKPAIRLWDIVPEEVQREQNHQMNTD</sequence>
<dbReference type="Proteomes" id="UP001143910">
    <property type="component" value="Unassembled WGS sequence"/>
</dbReference>
<evidence type="ECO:0000313" key="1">
    <source>
        <dbReference type="EMBL" id="KAJ2957837.1"/>
    </source>
</evidence>
<protein>
    <submittedName>
        <fullName evidence="1">Uncharacterized protein</fullName>
    </submittedName>
</protein>
<dbReference type="EMBL" id="JANJQO010003611">
    <property type="protein sequence ID" value="KAJ2957837.1"/>
    <property type="molecule type" value="Genomic_DNA"/>
</dbReference>